<evidence type="ECO:0000313" key="5">
    <source>
        <dbReference type="Proteomes" id="UP001374579"/>
    </source>
</evidence>
<dbReference type="InterPro" id="IPR004244">
    <property type="entry name" value="Transposase_22"/>
</dbReference>
<accession>A0AAN9GIH2</accession>
<feature type="coiled-coil region" evidence="1">
    <location>
        <begin position="165"/>
        <end position="199"/>
    </location>
</feature>
<feature type="compositionally biased region" description="Basic and acidic residues" evidence="2">
    <location>
        <begin position="365"/>
        <end position="382"/>
    </location>
</feature>
<organism evidence="4 5">
    <name type="scientific">Littorina saxatilis</name>
    <dbReference type="NCBI Taxonomy" id="31220"/>
    <lineage>
        <taxon>Eukaryota</taxon>
        <taxon>Metazoa</taxon>
        <taxon>Spiralia</taxon>
        <taxon>Lophotrochozoa</taxon>
        <taxon>Mollusca</taxon>
        <taxon>Gastropoda</taxon>
        <taxon>Caenogastropoda</taxon>
        <taxon>Littorinimorpha</taxon>
        <taxon>Littorinoidea</taxon>
        <taxon>Littorinidae</taxon>
        <taxon>Littorina</taxon>
    </lineage>
</organism>
<sequence>MACDIQVYRAAVGLFVSVLVKILTRYACKSAKRIRGLKLHTTAGLLSVASLLAFLLMAGVEPNPGPGQSSVATERKESSRAVNTKATVSGMSDTEQSSVSAGVCETRDDRLSVAVEMMAAAIRELQTSQKSLSSLIDTRLLELENKLTSRVSQIADHCDILQADVDAMCEQCDSAKEDNADLRSRLEMVEDKCDTADNQSRRNNLLFFGMGPGTGAEHYGCETKVRDFIKHELQISDMILIDQARRVGHAILVRFQSYKQRAEVLWRAKSRKKKSSVYVREDFSQNVQNKRKHLQPLLGTLREDGKQAYMKFDKVVCEGTAYVYNTHSQTIQQLPQTKNSSFQGNRPDQTTGSSRDNSDGYNGRDSPRDRRDAVHAARDLASHNRRHGTASGASHSSSAAPRSGAWSSSNFSSSSRADTGASVGHGACSSSSSSISSGGGSSERASHHANPDGLAGESAALPGSRDRETRSHAASRGTGRGRGRPTVSWR</sequence>
<reference evidence="4 5" key="1">
    <citation type="submission" date="2024-02" db="EMBL/GenBank/DDBJ databases">
        <title>Chromosome-scale genome assembly of the rough periwinkle Littorina saxatilis.</title>
        <authorList>
            <person name="De Jode A."/>
            <person name="Faria R."/>
            <person name="Formenti G."/>
            <person name="Sims Y."/>
            <person name="Smith T.P."/>
            <person name="Tracey A."/>
            <person name="Wood J.M.D."/>
            <person name="Zagrodzka Z.B."/>
            <person name="Johannesson K."/>
            <person name="Butlin R.K."/>
            <person name="Leder E.H."/>
        </authorList>
    </citation>
    <scope>NUCLEOTIDE SEQUENCE [LARGE SCALE GENOMIC DNA]</scope>
    <source>
        <strain evidence="4">Snail1</strain>
        <tissue evidence="4">Muscle</tissue>
    </source>
</reference>
<feature type="transmembrane region" description="Helical" evidence="3">
    <location>
        <begin position="6"/>
        <end position="27"/>
    </location>
</feature>
<keyword evidence="3" id="KW-1133">Transmembrane helix</keyword>
<feature type="compositionally biased region" description="Low complexity" evidence="2">
    <location>
        <begin position="389"/>
        <end position="436"/>
    </location>
</feature>
<dbReference type="EMBL" id="JBAMIC010000003">
    <property type="protein sequence ID" value="KAK7109114.1"/>
    <property type="molecule type" value="Genomic_DNA"/>
</dbReference>
<feature type="transmembrane region" description="Helical" evidence="3">
    <location>
        <begin position="39"/>
        <end position="60"/>
    </location>
</feature>
<dbReference type="Proteomes" id="UP001374579">
    <property type="component" value="Unassembled WGS sequence"/>
</dbReference>
<evidence type="ECO:0000256" key="2">
    <source>
        <dbReference type="SAM" id="MobiDB-lite"/>
    </source>
</evidence>
<keyword evidence="3" id="KW-0812">Transmembrane</keyword>
<dbReference type="PANTHER" id="PTHR11505">
    <property type="entry name" value="L1 TRANSPOSABLE ELEMENT-RELATED"/>
    <property type="match status" value="1"/>
</dbReference>
<comment type="caution">
    <text evidence="4">The sequence shown here is derived from an EMBL/GenBank/DDBJ whole genome shotgun (WGS) entry which is preliminary data.</text>
</comment>
<feature type="region of interest" description="Disordered" evidence="2">
    <location>
        <begin position="333"/>
        <end position="490"/>
    </location>
</feature>
<feature type="region of interest" description="Disordered" evidence="2">
    <location>
        <begin position="64"/>
        <end position="91"/>
    </location>
</feature>
<keyword evidence="3" id="KW-0472">Membrane</keyword>
<evidence type="ECO:0000313" key="4">
    <source>
        <dbReference type="EMBL" id="KAK7109114.1"/>
    </source>
</evidence>
<evidence type="ECO:0000256" key="1">
    <source>
        <dbReference type="SAM" id="Coils"/>
    </source>
</evidence>
<feature type="compositionally biased region" description="Polar residues" evidence="2">
    <location>
        <begin position="80"/>
        <end position="91"/>
    </location>
</feature>
<feature type="compositionally biased region" description="Polar residues" evidence="2">
    <location>
        <begin position="333"/>
        <end position="355"/>
    </location>
</feature>
<keyword evidence="5" id="KW-1185">Reference proteome</keyword>
<protein>
    <submittedName>
        <fullName evidence="4">Uncharacterized protein</fullName>
    </submittedName>
</protein>
<dbReference type="AlphaFoldDB" id="A0AAN9GIH2"/>
<proteinExistence type="predicted"/>
<keyword evidence="1" id="KW-0175">Coiled coil</keyword>
<gene>
    <name evidence="4" type="ORF">V1264_013217</name>
</gene>
<evidence type="ECO:0000256" key="3">
    <source>
        <dbReference type="SAM" id="Phobius"/>
    </source>
</evidence>
<name>A0AAN9GIH2_9CAEN</name>